<organism evidence="3 4">
    <name type="scientific">Nostoc flagelliforme FACHB-838</name>
    <dbReference type="NCBI Taxonomy" id="2692904"/>
    <lineage>
        <taxon>Bacteria</taxon>
        <taxon>Bacillati</taxon>
        <taxon>Cyanobacteriota</taxon>
        <taxon>Cyanophyceae</taxon>
        <taxon>Nostocales</taxon>
        <taxon>Nostocaceae</taxon>
        <taxon>Nostoc</taxon>
    </lineage>
</organism>
<dbReference type="InterPro" id="IPR029063">
    <property type="entry name" value="SAM-dependent_MTases_sf"/>
</dbReference>
<dbReference type="Gene3D" id="3.40.50.150">
    <property type="entry name" value="Vaccinia Virus protein VP39"/>
    <property type="match status" value="1"/>
</dbReference>
<keyword evidence="3" id="KW-0489">Methyltransferase</keyword>
<keyword evidence="1" id="KW-0472">Membrane</keyword>
<name>A0ABR8DU81_9NOSO</name>
<dbReference type="Pfam" id="PF08241">
    <property type="entry name" value="Methyltransf_11"/>
    <property type="match status" value="1"/>
</dbReference>
<comment type="caution">
    <text evidence="3">The sequence shown here is derived from an EMBL/GenBank/DDBJ whole genome shotgun (WGS) entry which is preliminary data.</text>
</comment>
<dbReference type="GO" id="GO:0008168">
    <property type="term" value="F:methyltransferase activity"/>
    <property type="evidence" value="ECO:0007669"/>
    <property type="project" value="UniProtKB-KW"/>
</dbReference>
<reference evidence="3 4" key="1">
    <citation type="journal article" date="2020" name="ISME J.">
        <title>Comparative genomics reveals insights into cyanobacterial evolution and habitat adaptation.</title>
        <authorList>
            <person name="Chen M.Y."/>
            <person name="Teng W.K."/>
            <person name="Zhao L."/>
            <person name="Hu C.X."/>
            <person name="Zhou Y.K."/>
            <person name="Han B.P."/>
            <person name="Song L.R."/>
            <person name="Shu W.S."/>
        </authorList>
    </citation>
    <scope>NUCLEOTIDE SEQUENCE [LARGE SCALE GENOMIC DNA]</scope>
    <source>
        <strain evidence="3 4">FACHB-838</strain>
    </source>
</reference>
<evidence type="ECO:0000313" key="4">
    <source>
        <dbReference type="Proteomes" id="UP000623440"/>
    </source>
</evidence>
<evidence type="ECO:0000256" key="1">
    <source>
        <dbReference type="SAM" id="Phobius"/>
    </source>
</evidence>
<accession>A0ABR8DU81</accession>
<dbReference type="EMBL" id="JACJSI010000073">
    <property type="protein sequence ID" value="MBD2532900.1"/>
    <property type="molecule type" value="Genomic_DNA"/>
</dbReference>
<proteinExistence type="predicted"/>
<gene>
    <name evidence="3" type="ORF">H6G97_26280</name>
</gene>
<sequence length="335" mass="38939">MTKYRSKIIVKYSVLFSKIFRYARYYPEDIMCILRFFVFLGLFYFSNWRSPNNAEFVNLVYAYFLSVPISEEELSFYKDNLDQGNFSRIQVILSYLMLPIGIEQKLFSRTGIESHHLARVKLVQEILPPAEYILDLGGSCPGSPEGALMVMGYPYNPQQLDIVDLPQEERIYDQRSEEHPQKFITPDNLTKINYIYRSMADLSYFPEHTVDLVWSGQSIEHITEEEADKVIKEVFRVIKPGGSFCLDTPNRQLTKLLVRRGFVHPEHKIEYTPEELIAKIQKAGFIIKKTLAISPMPYSLKTKKFSKLEFINSVGLSENTTQGFSFFIYCMKPDS</sequence>
<feature type="domain" description="Methyltransferase type 11" evidence="2">
    <location>
        <begin position="183"/>
        <end position="245"/>
    </location>
</feature>
<dbReference type="SUPFAM" id="SSF53335">
    <property type="entry name" value="S-adenosyl-L-methionine-dependent methyltransferases"/>
    <property type="match status" value="1"/>
</dbReference>
<evidence type="ECO:0000259" key="2">
    <source>
        <dbReference type="Pfam" id="PF08241"/>
    </source>
</evidence>
<evidence type="ECO:0000313" key="3">
    <source>
        <dbReference type="EMBL" id="MBD2532900.1"/>
    </source>
</evidence>
<dbReference type="InterPro" id="IPR013216">
    <property type="entry name" value="Methyltransf_11"/>
</dbReference>
<dbReference type="RefSeq" id="WP_190943502.1">
    <property type="nucleotide sequence ID" value="NZ_JACJSI010000073.1"/>
</dbReference>
<keyword evidence="3" id="KW-0808">Transferase</keyword>
<feature type="transmembrane region" description="Helical" evidence="1">
    <location>
        <begin position="25"/>
        <end position="45"/>
    </location>
</feature>
<protein>
    <submittedName>
        <fullName evidence="3">Methyltransferase domain-containing protein</fullName>
    </submittedName>
</protein>
<dbReference type="Proteomes" id="UP000623440">
    <property type="component" value="Unassembled WGS sequence"/>
</dbReference>
<dbReference type="GO" id="GO:0032259">
    <property type="term" value="P:methylation"/>
    <property type="evidence" value="ECO:0007669"/>
    <property type="project" value="UniProtKB-KW"/>
</dbReference>
<keyword evidence="1" id="KW-1133">Transmembrane helix</keyword>
<dbReference type="CDD" id="cd02440">
    <property type="entry name" value="AdoMet_MTases"/>
    <property type="match status" value="1"/>
</dbReference>
<keyword evidence="4" id="KW-1185">Reference proteome</keyword>
<keyword evidence="1" id="KW-0812">Transmembrane</keyword>